<dbReference type="InterPro" id="IPR025736">
    <property type="entry name" value="PucR_C-HTH_dom"/>
</dbReference>
<evidence type="ECO:0000313" key="4">
    <source>
        <dbReference type="Proteomes" id="UP001327225"/>
    </source>
</evidence>
<proteinExistence type="predicted"/>
<dbReference type="PANTHER" id="PTHR33744">
    <property type="entry name" value="CARBOHYDRATE DIACID REGULATOR"/>
    <property type="match status" value="1"/>
</dbReference>
<dbReference type="InterPro" id="IPR042070">
    <property type="entry name" value="PucR_C-HTH_sf"/>
</dbReference>
<reference evidence="4" key="1">
    <citation type="submission" date="2023-12" db="EMBL/GenBank/DDBJ databases">
        <title>Novel species in genus Nocardioides.</title>
        <authorList>
            <person name="Zhou H."/>
        </authorList>
    </citation>
    <scope>NUCLEOTIDE SEQUENCE [LARGE SCALE GENOMIC DNA]</scope>
    <source>
        <strain evidence="4">HM61</strain>
    </source>
</reference>
<evidence type="ECO:0000259" key="1">
    <source>
        <dbReference type="Pfam" id="PF13556"/>
    </source>
</evidence>
<accession>A0ABZ0ZPC4</accession>
<dbReference type="Gene3D" id="1.10.10.2840">
    <property type="entry name" value="PucR C-terminal helix-turn-helix domain"/>
    <property type="match status" value="1"/>
</dbReference>
<feature type="domain" description="PucR-like N-terminal" evidence="2">
    <location>
        <begin position="12"/>
        <end position="171"/>
    </location>
</feature>
<dbReference type="InterPro" id="IPR051448">
    <property type="entry name" value="CdaR-like_regulators"/>
</dbReference>
<evidence type="ECO:0000313" key="3">
    <source>
        <dbReference type="EMBL" id="WQQ26142.1"/>
    </source>
</evidence>
<sequence length="399" mass="42738">MAPRLTPAALVVPPEVVVAIRATLPTVADDVVTVIIDEVPSYTDAFSGPMGETIRSAVQVALGGFLTLVSEPRDAAQRTPAAAIEGAYQLGRGEARSGRSSEALLSAYRIGARVAWHHLSTLAVENGVDATTLAEFAQAVFFYIDELSAASVAGHGDESATAGRVRQRLLDRIARHLLTDAPEKTVVAAAERAEWAPPKSLTAVIVPESQVGSVLLLVHQGTLQTTDLPELEAAVLLLVPDVHGRRRAALLKAVEGRNCLVGPARPWLEVRSSYERARRAQERGLGGDTEEHLPELVLTADEEALADLRSAALAPLADLRPASRAKLAETLRAWLLHQGRRDDIAAALFVHPQTVRYRVAQLRELFGDKLEDPQTVLALTIALGSEPEAGTKDKDKAPD</sequence>
<organism evidence="3 4">
    <name type="scientific">Nocardioides bizhenqiangii</name>
    <dbReference type="NCBI Taxonomy" id="3095076"/>
    <lineage>
        <taxon>Bacteria</taxon>
        <taxon>Bacillati</taxon>
        <taxon>Actinomycetota</taxon>
        <taxon>Actinomycetes</taxon>
        <taxon>Propionibacteriales</taxon>
        <taxon>Nocardioidaceae</taxon>
        <taxon>Nocardioides</taxon>
    </lineage>
</organism>
<dbReference type="Proteomes" id="UP001327225">
    <property type="component" value="Chromosome"/>
</dbReference>
<keyword evidence="4" id="KW-1185">Reference proteome</keyword>
<name>A0ABZ0ZPC4_9ACTN</name>
<dbReference type="Pfam" id="PF25906">
    <property type="entry name" value="PucR-like_N"/>
    <property type="match status" value="1"/>
</dbReference>
<feature type="domain" description="PucR C-terminal helix-turn-helix" evidence="1">
    <location>
        <begin position="327"/>
        <end position="383"/>
    </location>
</feature>
<dbReference type="Pfam" id="PF13556">
    <property type="entry name" value="HTH_30"/>
    <property type="match status" value="1"/>
</dbReference>
<dbReference type="EMBL" id="CP141059">
    <property type="protein sequence ID" value="WQQ26142.1"/>
    <property type="molecule type" value="Genomic_DNA"/>
</dbReference>
<dbReference type="InterPro" id="IPR058663">
    <property type="entry name" value="PucR-like_N"/>
</dbReference>
<dbReference type="PANTHER" id="PTHR33744:SF1">
    <property type="entry name" value="DNA-BINDING TRANSCRIPTIONAL ACTIVATOR ADER"/>
    <property type="match status" value="1"/>
</dbReference>
<evidence type="ECO:0000259" key="2">
    <source>
        <dbReference type="Pfam" id="PF25906"/>
    </source>
</evidence>
<gene>
    <name evidence="3" type="ORF">SHK19_19530</name>
</gene>
<dbReference type="RefSeq" id="WP_322454735.1">
    <property type="nucleotide sequence ID" value="NZ_CP141059.1"/>
</dbReference>
<protein>
    <submittedName>
        <fullName evidence="3">Helix-turn-helix domain-containing protein</fullName>
    </submittedName>
</protein>